<comment type="caution">
    <text evidence="4">The sequence shown here is derived from an EMBL/GenBank/DDBJ whole genome shotgun (WGS) entry which is preliminary data.</text>
</comment>
<evidence type="ECO:0000313" key="4">
    <source>
        <dbReference type="EMBL" id="KAJ9597570.1"/>
    </source>
</evidence>
<dbReference type="Pfam" id="PF00155">
    <property type="entry name" value="Aminotran_1_2"/>
    <property type="match status" value="1"/>
</dbReference>
<dbReference type="GO" id="GO:0006520">
    <property type="term" value="P:amino acid metabolic process"/>
    <property type="evidence" value="ECO:0007669"/>
    <property type="project" value="TreeGrafter"/>
</dbReference>
<evidence type="ECO:0000256" key="2">
    <source>
        <dbReference type="ARBA" id="ARBA00022898"/>
    </source>
</evidence>
<dbReference type="PROSITE" id="PS00105">
    <property type="entry name" value="AA_TRANSFER_CLASS_1"/>
    <property type="match status" value="1"/>
</dbReference>
<dbReference type="InterPro" id="IPR004839">
    <property type="entry name" value="Aminotransferase_I/II_large"/>
</dbReference>
<dbReference type="PANTHER" id="PTHR43795">
    <property type="entry name" value="BIFUNCTIONAL ASPARTATE AMINOTRANSFERASE AND GLUTAMATE/ASPARTATE-PREPHENATE AMINOTRANSFERASE-RELATED"/>
    <property type="match status" value="1"/>
</dbReference>
<dbReference type="PANTHER" id="PTHR43795:SF39">
    <property type="entry name" value="AMINOTRANSFERASE CLASS I_CLASSII DOMAIN-CONTAINING PROTEIN"/>
    <property type="match status" value="1"/>
</dbReference>
<dbReference type="InterPro" id="IPR015422">
    <property type="entry name" value="PyrdxlP-dep_Trfase_small"/>
</dbReference>
<feature type="domain" description="Aminotransferase class I/classII large" evidence="3">
    <location>
        <begin position="109"/>
        <end position="447"/>
    </location>
</feature>
<evidence type="ECO:0000313" key="5">
    <source>
        <dbReference type="Proteomes" id="UP001233999"/>
    </source>
</evidence>
<dbReference type="InterPro" id="IPR004838">
    <property type="entry name" value="NHTrfase_class1_PyrdxlP-BS"/>
</dbReference>
<dbReference type="InterPro" id="IPR015421">
    <property type="entry name" value="PyrdxlP-dep_Trfase_major"/>
</dbReference>
<name>A0AAD8AF62_DIPPU</name>
<dbReference type="Gene3D" id="3.40.640.10">
    <property type="entry name" value="Type I PLP-dependent aspartate aminotransferase-like (Major domain)"/>
    <property type="match status" value="1"/>
</dbReference>
<keyword evidence="2" id="KW-0663">Pyridoxal phosphate</keyword>
<evidence type="ECO:0000256" key="1">
    <source>
        <dbReference type="ARBA" id="ARBA00007441"/>
    </source>
</evidence>
<dbReference type="PRINTS" id="PR00753">
    <property type="entry name" value="ACCSYNTHASE"/>
</dbReference>
<reference evidence="4" key="1">
    <citation type="journal article" date="2023" name="IScience">
        <title>Live-bearing cockroach genome reveals convergent evolutionary mechanisms linked to viviparity in insects and beyond.</title>
        <authorList>
            <person name="Fouks B."/>
            <person name="Harrison M.C."/>
            <person name="Mikhailova A.A."/>
            <person name="Marchal E."/>
            <person name="English S."/>
            <person name="Carruthers M."/>
            <person name="Jennings E.C."/>
            <person name="Chiamaka E.L."/>
            <person name="Frigard R.A."/>
            <person name="Pippel M."/>
            <person name="Attardo G.M."/>
            <person name="Benoit J.B."/>
            <person name="Bornberg-Bauer E."/>
            <person name="Tobe S.S."/>
        </authorList>
    </citation>
    <scope>NUCLEOTIDE SEQUENCE</scope>
    <source>
        <strain evidence="4">Stay&amp;Tobe</strain>
    </source>
</reference>
<dbReference type="Gene3D" id="3.90.1150.10">
    <property type="entry name" value="Aspartate Aminotransferase, domain 1"/>
    <property type="match status" value="1"/>
</dbReference>
<dbReference type="GO" id="GO:0008483">
    <property type="term" value="F:transaminase activity"/>
    <property type="evidence" value="ECO:0007669"/>
    <property type="project" value="TreeGrafter"/>
</dbReference>
<keyword evidence="5" id="KW-1185">Reference proteome</keyword>
<proteinExistence type="inferred from homology"/>
<dbReference type="SUPFAM" id="SSF53383">
    <property type="entry name" value="PLP-dependent transferases"/>
    <property type="match status" value="1"/>
</dbReference>
<dbReference type="InterPro" id="IPR050478">
    <property type="entry name" value="Ethylene_sulfur-biosynth"/>
</dbReference>
<dbReference type="GO" id="GO:0030170">
    <property type="term" value="F:pyridoxal phosphate binding"/>
    <property type="evidence" value="ECO:0007669"/>
    <property type="project" value="InterPro"/>
</dbReference>
<reference evidence="4" key="2">
    <citation type="submission" date="2023-05" db="EMBL/GenBank/DDBJ databases">
        <authorList>
            <person name="Fouks B."/>
        </authorList>
    </citation>
    <scope>NUCLEOTIDE SEQUENCE</scope>
    <source>
        <strain evidence="4">Stay&amp;Tobe</strain>
        <tissue evidence="4">Testes</tissue>
    </source>
</reference>
<organism evidence="4 5">
    <name type="scientific">Diploptera punctata</name>
    <name type="common">Pacific beetle cockroach</name>
    <dbReference type="NCBI Taxonomy" id="6984"/>
    <lineage>
        <taxon>Eukaryota</taxon>
        <taxon>Metazoa</taxon>
        <taxon>Ecdysozoa</taxon>
        <taxon>Arthropoda</taxon>
        <taxon>Hexapoda</taxon>
        <taxon>Insecta</taxon>
        <taxon>Pterygota</taxon>
        <taxon>Neoptera</taxon>
        <taxon>Polyneoptera</taxon>
        <taxon>Dictyoptera</taxon>
        <taxon>Blattodea</taxon>
        <taxon>Blaberoidea</taxon>
        <taxon>Blaberidae</taxon>
        <taxon>Diplopterinae</taxon>
        <taxon>Diploptera</taxon>
    </lineage>
</organism>
<dbReference type="CDD" id="cd00609">
    <property type="entry name" value="AAT_like"/>
    <property type="match status" value="1"/>
</dbReference>
<comment type="similarity">
    <text evidence="1">Belongs to the class-I pyridoxal-phosphate-dependent aminotransferase family.</text>
</comment>
<dbReference type="AlphaFoldDB" id="A0AAD8AF62"/>
<evidence type="ECO:0000259" key="3">
    <source>
        <dbReference type="Pfam" id="PF00155"/>
    </source>
</evidence>
<accession>A0AAD8AF62</accession>
<dbReference type="Proteomes" id="UP001233999">
    <property type="component" value="Unassembled WGS sequence"/>
</dbReference>
<protein>
    <recommendedName>
        <fullName evidence="3">Aminotransferase class I/classII large domain-containing protein</fullName>
    </recommendedName>
</protein>
<dbReference type="InterPro" id="IPR015424">
    <property type="entry name" value="PyrdxlP-dep_Trfase"/>
</dbReference>
<dbReference type="EMBL" id="JASPKZ010001600">
    <property type="protein sequence ID" value="KAJ9597570.1"/>
    <property type="molecule type" value="Genomic_DNA"/>
</dbReference>
<gene>
    <name evidence="4" type="ORF">L9F63_011571</name>
</gene>
<sequence>MIVLPLFALYNIKCLFSIFIKKFCGTHEPTRCLELSELGRKILNNEELTLSYLGKCVQDSYNPTTNKGGYVNFGTAVSTLCDDIMLARLNAPGTFEFEAKDLHHSTMWGTSECREAIANLLTRLLSPDRPLHADNVIVVNGGSAAMEVLACNLFDPGDVLITPSPCYTRIFRNFNDRFQIQVVDLFLREKSSKYGETATFELTAALLEDGIRDHIARGKNVKGFMLVNPNNPLGDVYSPELVVELLFVCNKYDIHFICNEVYAMSIYEPGFEFQSVINMKPLPNPNKTHIIWSVSKNINLPGMRLGAIITWNEEFIQAAKNGCIYSSVSTVAQKIITKVLNDPGWIEEKFLPTHQQRLREAALKTRAVLSSLGIYVRPAHAGFFLWADLRPHMKEISIAGEIALFEEFLNHKVYIIPGSVVHCVEPGWFRIVFSLQSDILDEGMKRIAAVLKGLSTPKKLHN</sequence>